<protein>
    <recommendedName>
        <fullName evidence="8">V-type proton ATPase subunit a</fullName>
    </recommendedName>
</protein>
<evidence type="ECO:0000256" key="4">
    <source>
        <dbReference type="ARBA" id="ARBA00022692"/>
    </source>
</evidence>
<keyword evidence="9" id="KW-0175">Coiled coil</keyword>
<dbReference type="Pfam" id="PF01496">
    <property type="entry name" value="V_ATPase_I"/>
    <property type="match status" value="1"/>
</dbReference>
<organism evidence="10 11">
    <name type="scientific">Microctonus hyperodae</name>
    <name type="common">Parasitoid wasp</name>
    <dbReference type="NCBI Taxonomy" id="165561"/>
    <lineage>
        <taxon>Eukaryota</taxon>
        <taxon>Metazoa</taxon>
        <taxon>Ecdysozoa</taxon>
        <taxon>Arthropoda</taxon>
        <taxon>Hexapoda</taxon>
        <taxon>Insecta</taxon>
        <taxon>Pterygota</taxon>
        <taxon>Neoptera</taxon>
        <taxon>Endopterygota</taxon>
        <taxon>Hymenoptera</taxon>
        <taxon>Apocrita</taxon>
        <taxon>Ichneumonoidea</taxon>
        <taxon>Braconidae</taxon>
        <taxon>Euphorinae</taxon>
        <taxon>Microctonus</taxon>
    </lineage>
</organism>
<evidence type="ECO:0000256" key="5">
    <source>
        <dbReference type="ARBA" id="ARBA00022989"/>
    </source>
</evidence>
<keyword evidence="3 8" id="KW-0813">Transport</keyword>
<comment type="caution">
    <text evidence="8">Lacks conserved residue(s) required for the propagation of feature annotation.</text>
</comment>
<feature type="transmembrane region" description="Helical" evidence="8">
    <location>
        <begin position="323"/>
        <end position="348"/>
    </location>
</feature>
<evidence type="ECO:0000256" key="7">
    <source>
        <dbReference type="ARBA" id="ARBA00023136"/>
    </source>
</evidence>
<sequence>MTVASVNICMLNGDVNHFQRKFVNEVRRCDEMERKLRYIEAEVKKDNVPIFEIVGEWPRAPNPREVIDLEAHIEKTENDILELSHNAVNLKSNYLELSELRHVLEKTQVFFTENQGSFLFLDQQEEANDSITRALINEEQHFATGRGRLEFVSGVVNRERVPAFERMLWRISRGNVFLRQAELDEPLEDPNTVLNQTHDHRQRVLHNVAKEIPNWNIMVRKMKAIYHTMNLFNMDVTKKCLIGECWVPISDLGIVQNCLTEGSRSCGSSIPSFLNVIQSHEDPPTFHRTNRFTRGFQTLIDSYGVASYREANPALYTIITFPFLFGIMFGDIGHGLIMTIFGAFMVIWEKKLLAKKVDNEIWTIFFGGRYIILLMGIFSMYIGFIYNDIFSKSLNLFGSSWLIKYNVSKIMSHEYLEPDPAFENEYAQVPYIIGMDPVWALASNKIIFLNSYKMKLSIIFGVVHMIFGVCVSVINIM</sequence>
<comment type="similarity">
    <text evidence="2 8">Belongs to the V-ATPase 116 kDa subunit family.</text>
</comment>
<feature type="coiled-coil region" evidence="9">
    <location>
        <begin position="66"/>
        <end position="93"/>
    </location>
</feature>
<keyword evidence="6 8" id="KW-0406">Ion transport</keyword>
<dbReference type="EMBL" id="JAQQBR010001831">
    <property type="protein sequence ID" value="KAK0167908.1"/>
    <property type="molecule type" value="Genomic_DNA"/>
</dbReference>
<accession>A0AA39FEC0</accession>
<evidence type="ECO:0000256" key="9">
    <source>
        <dbReference type="SAM" id="Coils"/>
    </source>
</evidence>
<evidence type="ECO:0000256" key="8">
    <source>
        <dbReference type="RuleBase" id="RU361189"/>
    </source>
</evidence>
<dbReference type="PANTHER" id="PTHR11629">
    <property type="entry name" value="VACUOLAR PROTON ATPASES"/>
    <property type="match status" value="1"/>
</dbReference>
<dbReference type="GO" id="GO:0033179">
    <property type="term" value="C:proton-transporting V-type ATPase, V0 domain"/>
    <property type="evidence" value="ECO:0007669"/>
    <property type="project" value="InterPro"/>
</dbReference>
<dbReference type="GO" id="GO:0051117">
    <property type="term" value="F:ATPase binding"/>
    <property type="evidence" value="ECO:0007669"/>
    <property type="project" value="TreeGrafter"/>
</dbReference>
<keyword evidence="7 8" id="KW-0472">Membrane</keyword>
<name>A0AA39FEC0_MICHY</name>
<comment type="subcellular location">
    <subcellularLocation>
        <location evidence="1">Membrane</location>
        <topology evidence="1">Multi-pass membrane protein</topology>
    </subcellularLocation>
</comment>
<gene>
    <name evidence="10" type="ORF">PV327_001763</name>
</gene>
<dbReference type="GO" id="GO:0016471">
    <property type="term" value="C:vacuolar proton-transporting V-type ATPase complex"/>
    <property type="evidence" value="ECO:0007669"/>
    <property type="project" value="TreeGrafter"/>
</dbReference>
<dbReference type="GO" id="GO:0046961">
    <property type="term" value="F:proton-transporting ATPase activity, rotational mechanism"/>
    <property type="evidence" value="ECO:0007669"/>
    <property type="project" value="InterPro"/>
</dbReference>
<feature type="transmembrane region" description="Helical" evidence="8">
    <location>
        <begin position="458"/>
        <end position="476"/>
    </location>
</feature>
<evidence type="ECO:0000256" key="6">
    <source>
        <dbReference type="ARBA" id="ARBA00023065"/>
    </source>
</evidence>
<dbReference type="AlphaFoldDB" id="A0AA39FEC0"/>
<dbReference type="PANTHER" id="PTHR11629:SF61">
    <property type="entry name" value="V-TYPE PROTON ATPASE SUBUNIT A"/>
    <property type="match status" value="1"/>
</dbReference>
<dbReference type="GO" id="GO:0007035">
    <property type="term" value="P:vacuolar acidification"/>
    <property type="evidence" value="ECO:0007669"/>
    <property type="project" value="TreeGrafter"/>
</dbReference>
<evidence type="ECO:0000313" key="10">
    <source>
        <dbReference type="EMBL" id="KAK0167908.1"/>
    </source>
</evidence>
<keyword evidence="11" id="KW-1185">Reference proteome</keyword>
<evidence type="ECO:0000256" key="1">
    <source>
        <dbReference type="ARBA" id="ARBA00004141"/>
    </source>
</evidence>
<reference evidence="10" key="2">
    <citation type="submission" date="2023-03" db="EMBL/GenBank/DDBJ databases">
        <authorList>
            <person name="Inwood S.N."/>
            <person name="Skelly J.G."/>
            <person name="Guhlin J."/>
            <person name="Harrop T.W.R."/>
            <person name="Goldson S.G."/>
            <person name="Dearden P.K."/>
        </authorList>
    </citation>
    <scope>NUCLEOTIDE SEQUENCE</scope>
    <source>
        <strain evidence="10">Lincoln</strain>
        <tissue evidence="10">Whole body</tissue>
    </source>
</reference>
<feature type="transmembrane region" description="Helical" evidence="8">
    <location>
        <begin position="360"/>
        <end position="386"/>
    </location>
</feature>
<keyword evidence="4 8" id="KW-0812">Transmembrane</keyword>
<evidence type="ECO:0000256" key="3">
    <source>
        <dbReference type="ARBA" id="ARBA00022448"/>
    </source>
</evidence>
<dbReference type="GO" id="GO:0005886">
    <property type="term" value="C:plasma membrane"/>
    <property type="evidence" value="ECO:0007669"/>
    <property type="project" value="TreeGrafter"/>
</dbReference>
<dbReference type="Proteomes" id="UP001168972">
    <property type="component" value="Unassembled WGS sequence"/>
</dbReference>
<evidence type="ECO:0000313" key="11">
    <source>
        <dbReference type="Proteomes" id="UP001168972"/>
    </source>
</evidence>
<reference evidence="10" key="1">
    <citation type="journal article" date="2023" name="bioRxiv">
        <title>Scaffold-level genome assemblies of two parasitoid biocontrol wasps reveal the parthenogenesis mechanism and an associated novel virus.</title>
        <authorList>
            <person name="Inwood S."/>
            <person name="Skelly J."/>
            <person name="Guhlin J."/>
            <person name="Harrop T."/>
            <person name="Goldson S."/>
            <person name="Dearden P."/>
        </authorList>
    </citation>
    <scope>NUCLEOTIDE SEQUENCE</scope>
    <source>
        <strain evidence="10">Lincoln</strain>
        <tissue evidence="10">Whole body</tissue>
    </source>
</reference>
<keyword evidence="5 8" id="KW-1133">Transmembrane helix</keyword>
<comment type="function">
    <text evidence="8">Essential component of the vacuolar proton pump (V-ATPase), a multimeric enzyme that catalyzes the translocation of protons across the membranes. Required for assembly and activity of the V-ATPase.</text>
</comment>
<proteinExistence type="inferred from homology"/>
<evidence type="ECO:0000256" key="2">
    <source>
        <dbReference type="ARBA" id="ARBA00009904"/>
    </source>
</evidence>
<keyword evidence="8" id="KW-0375">Hydrogen ion transport</keyword>
<dbReference type="InterPro" id="IPR002490">
    <property type="entry name" value="V-ATPase_116kDa_su"/>
</dbReference>
<comment type="caution">
    <text evidence="10">The sequence shown here is derived from an EMBL/GenBank/DDBJ whole genome shotgun (WGS) entry which is preliminary data.</text>
</comment>